<dbReference type="SUPFAM" id="SSF51182">
    <property type="entry name" value="RmlC-like cupins"/>
    <property type="match status" value="1"/>
</dbReference>
<name>A0A8B7YEJ3_ACAPL</name>
<evidence type="ECO:0000313" key="3">
    <source>
        <dbReference type="RefSeq" id="XP_022091668.1"/>
    </source>
</evidence>
<dbReference type="InterPro" id="IPR011051">
    <property type="entry name" value="RmlC_Cupin_sf"/>
</dbReference>
<dbReference type="KEGG" id="aplc:110979852"/>
<evidence type="ECO:0000313" key="2">
    <source>
        <dbReference type="Proteomes" id="UP000694845"/>
    </source>
</evidence>
<dbReference type="GeneID" id="110979852"/>
<dbReference type="Gene3D" id="2.60.120.10">
    <property type="entry name" value="Jelly Rolls"/>
    <property type="match status" value="1"/>
</dbReference>
<dbReference type="OMA" id="HWHRIDA"/>
<sequence length="160" mass="18216">MSSENHVIRSTYSNVTMQDIIENLNLSPHPEGGFYRETYRCDDVNSDGQSHSTAIYYVMTKGDGLVWHRIRGKNELWHFYAGDPAEVRLASPDGNLQKVITFGPDIFQDQQPQLLIRADQWQSAKCLGEWTLFGCTVSPGFEFKDFELAPKGWQPLGETK</sequence>
<feature type="domain" description="DUF985" evidence="1">
    <location>
        <begin position="18"/>
        <end position="149"/>
    </location>
</feature>
<dbReference type="Pfam" id="PF06172">
    <property type="entry name" value="Cupin_5"/>
    <property type="match status" value="1"/>
</dbReference>
<reference evidence="3" key="1">
    <citation type="submission" date="2025-08" db="UniProtKB">
        <authorList>
            <consortium name="RefSeq"/>
        </authorList>
    </citation>
    <scope>IDENTIFICATION</scope>
</reference>
<protein>
    <submittedName>
        <fullName evidence="3">Uncharacterized protein LOC110979852</fullName>
    </submittedName>
</protein>
<dbReference type="InterPro" id="IPR039935">
    <property type="entry name" value="YML079W-like"/>
</dbReference>
<dbReference type="AlphaFoldDB" id="A0A8B7YEJ3"/>
<gene>
    <name evidence="3" type="primary">LOC110979852</name>
</gene>
<dbReference type="CDD" id="cd06121">
    <property type="entry name" value="cupin_YML079wp"/>
    <property type="match status" value="1"/>
</dbReference>
<dbReference type="OrthoDB" id="6614653at2759"/>
<dbReference type="PANTHER" id="PTHR33387:SF3">
    <property type="entry name" value="DUF985 DOMAIN-CONTAINING PROTEIN"/>
    <property type="match status" value="1"/>
</dbReference>
<dbReference type="PANTHER" id="PTHR33387">
    <property type="entry name" value="RMLC-LIKE JELLY ROLL FOLD PROTEIN"/>
    <property type="match status" value="1"/>
</dbReference>
<keyword evidence="2" id="KW-1185">Reference proteome</keyword>
<dbReference type="RefSeq" id="XP_022091668.1">
    <property type="nucleotide sequence ID" value="XM_022235976.1"/>
</dbReference>
<proteinExistence type="predicted"/>
<dbReference type="InterPro" id="IPR009327">
    <property type="entry name" value="Cupin_DUF985"/>
</dbReference>
<evidence type="ECO:0000259" key="1">
    <source>
        <dbReference type="Pfam" id="PF06172"/>
    </source>
</evidence>
<dbReference type="Proteomes" id="UP000694845">
    <property type="component" value="Unplaced"/>
</dbReference>
<accession>A0A8B7YEJ3</accession>
<organism evidence="2 3">
    <name type="scientific">Acanthaster planci</name>
    <name type="common">Crown-of-thorns starfish</name>
    <dbReference type="NCBI Taxonomy" id="133434"/>
    <lineage>
        <taxon>Eukaryota</taxon>
        <taxon>Metazoa</taxon>
        <taxon>Echinodermata</taxon>
        <taxon>Eleutherozoa</taxon>
        <taxon>Asterozoa</taxon>
        <taxon>Asteroidea</taxon>
        <taxon>Valvatacea</taxon>
        <taxon>Valvatida</taxon>
        <taxon>Acanthasteridae</taxon>
        <taxon>Acanthaster</taxon>
    </lineage>
</organism>
<dbReference type="InterPro" id="IPR014710">
    <property type="entry name" value="RmlC-like_jellyroll"/>
</dbReference>